<evidence type="ECO:0000256" key="4">
    <source>
        <dbReference type="ARBA" id="ARBA00022833"/>
    </source>
</evidence>
<evidence type="ECO:0000259" key="10">
    <source>
        <dbReference type="PROSITE" id="PS50102"/>
    </source>
</evidence>
<evidence type="ECO:0000256" key="9">
    <source>
        <dbReference type="SAM" id="MobiDB-lite"/>
    </source>
</evidence>
<dbReference type="PANTHER" id="PTHR14089:SF6">
    <property type="entry name" value="PRE-MRNA-SPLICING FACTOR RBM22"/>
    <property type="match status" value="1"/>
</dbReference>
<feature type="region of interest" description="Disordered" evidence="9">
    <location>
        <begin position="313"/>
        <end position="344"/>
    </location>
</feature>
<keyword evidence="5 7" id="KW-0694">RNA-binding</keyword>
<evidence type="ECO:0008006" key="14">
    <source>
        <dbReference type="Google" id="ProtNLM"/>
    </source>
</evidence>
<keyword evidence="3 8" id="KW-0863">Zinc-finger</keyword>
<dbReference type="Pfam" id="PF21369">
    <property type="entry name" value="STL11_N"/>
    <property type="match status" value="1"/>
</dbReference>
<dbReference type="InParanoid" id="A0A316YDN0"/>
<sequence length="344" mass="37548">MSSGLGNKTGAAGGGAEVAETPILCETCLGPNPYVRMSKQAYGKECKICDRPFTVFRWNPGAGMRFKKTEICTTCAKIKNVCQTCVLDLQYGLPVQVRDTALGLKSQAPSTDINKQYFINHMEEKLEGNATLVDSSAGPSSRAGQELLKRLAKERNDPSGADQYKRNRPHLCSFYAKGNCTRGDACPFRHELPTDNELSRQNIKDRFHGRNDPVAKKLLGETARAKGLEPPEDKEVMSLFLTGLEPTVEEGEIRTYFVTNVPGLTSEQIKSITVVKPSKCAFVNFRTRMSAELAAQRCAVSVELGGSEVKVQWGRSRPNKGKAKVSSAPTASTQEKASDYGVAT</sequence>
<evidence type="ECO:0000313" key="13">
    <source>
        <dbReference type="Proteomes" id="UP000245768"/>
    </source>
</evidence>
<dbReference type="EMBL" id="KZ819640">
    <property type="protein sequence ID" value="PWN87606.1"/>
    <property type="molecule type" value="Genomic_DNA"/>
</dbReference>
<dbReference type="GO" id="GO:0008270">
    <property type="term" value="F:zinc ion binding"/>
    <property type="evidence" value="ECO:0007669"/>
    <property type="project" value="UniProtKB-KW"/>
</dbReference>
<dbReference type="STRING" id="215250.A0A316YDN0"/>
<accession>A0A316YDN0</accession>
<feature type="zinc finger region" description="C3H1-type" evidence="8">
    <location>
        <begin position="166"/>
        <end position="193"/>
    </location>
</feature>
<organism evidence="12 13">
    <name type="scientific">Acaromyces ingoldii</name>
    <dbReference type="NCBI Taxonomy" id="215250"/>
    <lineage>
        <taxon>Eukaryota</taxon>
        <taxon>Fungi</taxon>
        <taxon>Dikarya</taxon>
        <taxon>Basidiomycota</taxon>
        <taxon>Ustilaginomycotina</taxon>
        <taxon>Exobasidiomycetes</taxon>
        <taxon>Exobasidiales</taxon>
        <taxon>Cryptobasidiaceae</taxon>
        <taxon>Acaromyces</taxon>
    </lineage>
</organism>
<dbReference type="PANTHER" id="PTHR14089">
    <property type="entry name" value="PRE-MRNA-SPLICING FACTOR RBM22"/>
    <property type="match status" value="1"/>
</dbReference>
<reference evidence="12 13" key="1">
    <citation type="journal article" date="2018" name="Mol. Biol. Evol.">
        <title>Broad Genomic Sampling Reveals a Smut Pathogenic Ancestry of the Fungal Clade Ustilaginomycotina.</title>
        <authorList>
            <person name="Kijpornyongpan T."/>
            <person name="Mondo S.J."/>
            <person name="Barry K."/>
            <person name="Sandor L."/>
            <person name="Lee J."/>
            <person name="Lipzen A."/>
            <person name="Pangilinan J."/>
            <person name="LaButti K."/>
            <person name="Hainaut M."/>
            <person name="Henrissat B."/>
            <person name="Grigoriev I.V."/>
            <person name="Spatafora J.W."/>
            <person name="Aime M.C."/>
        </authorList>
    </citation>
    <scope>NUCLEOTIDE SEQUENCE [LARGE SCALE GENOMIC DNA]</scope>
    <source>
        <strain evidence="12 13">MCA 4198</strain>
    </source>
</reference>
<dbReference type="InterPro" id="IPR035979">
    <property type="entry name" value="RBD_domain_sf"/>
</dbReference>
<dbReference type="GO" id="GO:0071007">
    <property type="term" value="C:U2-type catalytic step 2 spliceosome"/>
    <property type="evidence" value="ECO:0007669"/>
    <property type="project" value="TreeGrafter"/>
</dbReference>
<dbReference type="SMART" id="SM00356">
    <property type="entry name" value="ZnF_C3H1"/>
    <property type="match status" value="1"/>
</dbReference>
<evidence type="ECO:0000256" key="3">
    <source>
        <dbReference type="ARBA" id="ARBA00022771"/>
    </source>
</evidence>
<dbReference type="Gene3D" id="3.30.70.330">
    <property type="match status" value="1"/>
</dbReference>
<dbReference type="GeneID" id="37041715"/>
<dbReference type="InterPro" id="IPR000571">
    <property type="entry name" value="Znf_CCCH"/>
</dbReference>
<feature type="domain" description="RRM" evidence="10">
    <location>
        <begin position="237"/>
        <end position="316"/>
    </location>
</feature>
<dbReference type="FunCoup" id="A0A316YDN0">
    <property type="interactions" value="690"/>
</dbReference>
<feature type="domain" description="C3H1-type" evidence="11">
    <location>
        <begin position="166"/>
        <end position="193"/>
    </location>
</feature>
<evidence type="ECO:0000313" key="12">
    <source>
        <dbReference type="EMBL" id="PWN87606.1"/>
    </source>
</evidence>
<dbReference type="PROSITE" id="PS50103">
    <property type="entry name" value="ZF_C3H1"/>
    <property type="match status" value="1"/>
</dbReference>
<dbReference type="Pfam" id="PF16131">
    <property type="entry name" value="Torus"/>
    <property type="match status" value="1"/>
</dbReference>
<dbReference type="AlphaFoldDB" id="A0A316YDN0"/>
<dbReference type="SMART" id="SM00360">
    <property type="entry name" value="RRM"/>
    <property type="match status" value="1"/>
</dbReference>
<keyword evidence="4 8" id="KW-0862">Zinc</keyword>
<dbReference type="RefSeq" id="XP_025374804.1">
    <property type="nucleotide sequence ID" value="XM_025519799.1"/>
</dbReference>
<dbReference type="InterPro" id="IPR000504">
    <property type="entry name" value="RRM_dom"/>
</dbReference>
<keyword evidence="2" id="KW-0747">Spliceosome</keyword>
<keyword evidence="6" id="KW-0508">mRNA splicing</keyword>
<evidence type="ECO:0000256" key="8">
    <source>
        <dbReference type="PROSITE-ProRule" id="PRU00723"/>
    </source>
</evidence>
<evidence type="ECO:0000256" key="7">
    <source>
        <dbReference type="PROSITE-ProRule" id="PRU00176"/>
    </source>
</evidence>
<dbReference type="GO" id="GO:0071006">
    <property type="term" value="C:U2-type catalytic step 1 spliceosome"/>
    <property type="evidence" value="ECO:0007669"/>
    <property type="project" value="TreeGrafter"/>
</dbReference>
<dbReference type="Proteomes" id="UP000245768">
    <property type="component" value="Unassembled WGS sequence"/>
</dbReference>
<dbReference type="SUPFAM" id="SSF54928">
    <property type="entry name" value="RNA-binding domain, RBD"/>
    <property type="match status" value="1"/>
</dbReference>
<dbReference type="InterPro" id="IPR012677">
    <property type="entry name" value="Nucleotide-bd_a/b_plait_sf"/>
</dbReference>
<dbReference type="GO" id="GO:0036002">
    <property type="term" value="F:pre-mRNA binding"/>
    <property type="evidence" value="ECO:0007669"/>
    <property type="project" value="TreeGrafter"/>
</dbReference>
<evidence type="ECO:0000259" key="11">
    <source>
        <dbReference type="PROSITE" id="PS50103"/>
    </source>
</evidence>
<dbReference type="GO" id="GO:0000974">
    <property type="term" value="C:Prp19 complex"/>
    <property type="evidence" value="ECO:0007669"/>
    <property type="project" value="TreeGrafter"/>
</dbReference>
<dbReference type="InterPro" id="IPR032297">
    <property type="entry name" value="Torus"/>
</dbReference>
<dbReference type="InterPro" id="IPR036855">
    <property type="entry name" value="Znf_CCCH_sf"/>
</dbReference>
<keyword evidence="13" id="KW-1185">Reference proteome</keyword>
<dbReference type="Gene3D" id="4.10.1000.10">
    <property type="entry name" value="Zinc finger, CCCH-type"/>
    <property type="match status" value="1"/>
</dbReference>
<evidence type="ECO:0000256" key="6">
    <source>
        <dbReference type="ARBA" id="ARBA00023187"/>
    </source>
</evidence>
<evidence type="ECO:0000256" key="5">
    <source>
        <dbReference type="ARBA" id="ARBA00022884"/>
    </source>
</evidence>
<proteinExistence type="predicted"/>
<evidence type="ECO:0000256" key="2">
    <source>
        <dbReference type="ARBA" id="ARBA00022728"/>
    </source>
</evidence>
<dbReference type="SUPFAM" id="SSF90229">
    <property type="entry name" value="CCCH zinc finger"/>
    <property type="match status" value="1"/>
</dbReference>
<gene>
    <name evidence="12" type="ORF">FA10DRAFT_256177</name>
</gene>
<dbReference type="OrthoDB" id="10259600at2759"/>
<dbReference type="GO" id="GO:0017070">
    <property type="term" value="F:U6 snRNA binding"/>
    <property type="evidence" value="ECO:0007669"/>
    <property type="project" value="TreeGrafter"/>
</dbReference>
<dbReference type="PROSITE" id="PS50102">
    <property type="entry name" value="RRM"/>
    <property type="match status" value="1"/>
</dbReference>
<keyword evidence="2" id="KW-0507">mRNA processing</keyword>
<name>A0A316YDN0_9BASI</name>
<dbReference type="GO" id="GO:0008380">
    <property type="term" value="P:RNA splicing"/>
    <property type="evidence" value="ECO:0007669"/>
    <property type="project" value="UniProtKB-KW"/>
</dbReference>
<dbReference type="InterPro" id="IPR039171">
    <property type="entry name" value="Cwc2/Slt11"/>
</dbReference>
<dbReference type="InterPro" id="IPR048995">
    <property type="entry name" value="STL11/RBM22-like_N"/>
</dbReference>
<evidence type="ECO:0000256" key="1">
    <source>
        <dbReference type="ARBA" id="ARBA00022723"/>
    </source>
</evidence>
<keyword evidence="1 8" id="KW-0479">Metal-binding</keyword>
<protein>
    <recommendedName>
        <fullName evidence="14">Pre-mRNA-splicing factor SLT11</fullName>
    </recommendedName>
</protein>